<gene>
    <name evidence="1" type="ORF">CLV63_11058</name>
</gene>
<name>A0A2P8DHR9_9ACTN</name>
<dbReference type="InterPro" id="IPR017853">
    <property type="entry name" value="GH"/>
</dbReference>
<sequence length="345" mass="37693">MSGNGTGLTLKGINYDVGTEYTPGRTSRAVWRSDLVRDEMRSIAEELHCNAVCVYGTDLDRLAEAAETAQDHGLQVWLQPRLIEAASEPYLTHLDKAAVLAADLDRRGSGTVLNVGCEMTIFTAGIMPGDDFEARTGLLSNPLGWIRFPLFNRRLNALLAQAAATARRHFAGTLTYSGALWEQVDWTPFDVVGLNYYRLAYNQRRYITGLRRHYRHGKPVAITEFGCGAHEGAAAKGPASHGIIDWTGERPALTDPPPPRDETVQAAYLADLISVYASEGLHGAFVFEFIEPYNPHDPDDPRHDLDRAGYGLVKVGAEDGPTPYSGGSRPTKSAFDAVARSYAAL</sequence>
<dbReference type="SUPFAM" id="SSF51445">
    <property type="entry name" value="(Trans)glycosidases"/>
    <property type="match status" value="1"/>
</dbReference>
<comment type="caution">
    <text evidence="1">The sequence shown here is derived from an EMBL/GenBank/DDBJ whole genome shotgun (WGS) entry which is preliminary data.</text>
</comment>
<dbReference type="Proteomes" id="UP000240542">
    <property type="component" value="Unassembled WGS sequence"/>
</dbReference>
<evidence type="ECO:0008006" key="3">
    <source>
        <dbReference type="Google" id="ProtNLM"/>
    </source>
</evidence>
<evidence type="ECO:0000313" key="2">
    <source>
        <dbReference type="Proteomes" id="UP000240542"/>
    </source>
</evidence>
<reference evidence="1 2" key="1">
    <citation type="submission" date="2018-03" db="EMBL/GenBank/DDBJ databases">
        <title>Genomic Encyclopedia of Archaeal and Bacterial Type Strains, Phase II (KMG-II): from individual species to whole genera.</title>
        <authorList>
            <person name="Goeker M."/>
        </authorList>
    </citation>
    <scope>NUCLEOTIDE SEQUENCE [LARGE SCALE GENOMIC DNA]</scope>
    <source>
        <strain evidence="1 2">DSM 45312</strain>
    </source>
</reference>
<dbReference type="Gene3D" id="3.20.20.80">
    <property type="entry name" value="Glycosidases"/>
    <property type="match status" value="1"/>
</dbReference>
<dbReference type="EMBL" id="PYGA01000010">
    <property type="protein sequence ID" value="PSK96761.1"/>
    <property type="molecule type" value="Genomic_DNA"/>
</dbReference>
<dbReference type="OrthoDB" id="151193at2"/>
<dbReference type="RefSeq" id="WP_106583657.1">
    <property type="nucleotide sequence ID" value="NZ_PYGA01000010.1"/>
</dbReference>
<accession>A0A2P8DHR9</accession>
<organism evidence="1 2">
    <name type="scientific">Murinocardiopsis flavida</name>
    <dbReference type="NCBI Taxonomy" id="645275"/>
    <lineage>
        <taxon>Bacteria</taxon>
        <taxon>Bacillati</taxon>
        <taxon>Actinomycetota</taxon>
        <taxon>Actinomycetes</taxon>
        <taxon>Streptosporangiales</taxon>
        <taxon>Nocardiopsidaceae</taxon>
        <taxon>Murinocardiopsis</taxon>
    </lineage>
</organism>
<protein>
    <recommendedName>
        <fullName evidence="3">Abortive infection protein</fullName>
    </recommendedName>
</protein>
<keyword evidence="2" id="KW-1185">Reference proteome</keyword>
<evidence type="ECO:0000313" key="1">
    <source>
        <dbReference type="EMBL" id="PSK96761.1"/>
    </source>
</evidence>
<dbReference type="AlphaFoldDB" id="A0A2P8DHR9"/>
<proteinExistence type="predicted"/>